<dbReference type="SMART" id="SM00692">
    <property type="entry name" value="DM3"/>
    <property type="match status" value="1"/>
</dbReference>
<dbReference type="InterPro" id="IPR006612">
    <property type="entry name" value="THAP_Znf"/>
</dbReference>
<evidence type="ECO:0000256" key="1">
    <source>
        <dbReference type="ARBA" id="ARBA00022723"/>
    </source>
</evidence>
<dbReference type="PROSITE" id="PS50950">
    <property type="entry name" value="ZF_THAP"/>
    <property type="match status" value="1"/>
</dbReference>
<dbReference type="Pfam" id="PF05485">
    <property type="entry name" value="THAP"/>
    <property type="match status" value="1"/>
</dbReference>
<sequence>MPVGKCIVTGCVTTGRNCKSLGLRMLRMPAEKIPEWLHAINESDVLQSIPVDIIREKKRICSKHFAQNCFMAQDISNLRVCLKPNAVPSLFIQTVVQKQIQGAFESGSNLTYATESNGLETDDGQSEKSDENSLGNADVVTDSVAMQSMHLLNNSIQSEGGYLFKFI</sequence>
<keyword evidence="2 5" id="KW-0863">Zinc-finger</keyword>
<feature type="domain" description="THAP-type" evidence="6">
    <location>
        <begin position="1"/>
        <end position="91"/>
    </location>
</feature>
<organism evidence="7 8">
    <name type="scientific">Artemia franciscana</name>
    <name type="common">Brine shrimp</name>
    <name type="synonym">Artemia sanfranciscana</name>
    <dbReference type="NCBI Taxonomy" id="6661"/>
    <lineage>
        <taxon>Eukaryota</taxon>
        <taxon>Metazoa</taxon>
        <taxon>Ecdysozoa</taxon>
        <taxon>Arthropoda</taxon>
        <taxon>Crustacea</taxon>
        <taxon>Branchiopoda</taxon>
        <taxon>Anostraca</taxon>
        <taxon>Artemiidae</taxon>
        <taxon>Artemia</taxon>
    </lineage>
</organism>
<evidence type="ECO:0000313" key="8">
    <source>
        <dbReference type="Proteomes" id="UP001187531"/>
    </source>
</evidence>
<dbReference type="Proteomes" id="UP001187531">
    <property type="component" value="Unassembled WGS sequence"/>
</dbReference>
<evidence type="ECO:0000313" key="7">
    <source>
        <dbReference type="EMBL" id="KAK2702055.1"/>
    </source>
</evidence>
<dbReference type="InterPro" id="IPR026516">
    <property type="entry name" value="THAP1/10"/>
</dbReference>
<protein>
    <recommendedName>
        <fullName evidence="6">THAP-type domain-containing protein</fullName>
    </recommendedName>
</protein>
<accession>A0AA88H1B9</accession>
<proteinExistence type="predicted"/>
<evidence type="ECO:0000256" key="4">
    <source>
        <dbReference type="ARBA" id="ARBA00023125"/>
    </source>
</evidence>
<evidence type="ECO:0000259" key="6">
    <source>
        <dbReference type="PROSITE" id="PS50950"/>
    </source>
</evidence>
<dbReference type="SMART" id="SM00980">
    <property type="entry name" value="THAP"/>
    <property type="match status" value="1"/>
</dbReference>
<dbReference type="AlphaFoldDB" id="A0AA88H1B9"/>
<dbReference type="PANTHER" id="PTHR46600:SF11">
    <property type="entry name" value="THAP DOMAIN-CONTAINING PROTEIN 10"/>
    <property type="match status" value="1"/>
</dbReference>
<keyword evidence="1" id="KW-0479">Metal-binding</keyword>
<evidence type="ECO:0000256" key="5">
    <source>
        <dbReference type="PROSITE-ProRule" id="PRU00309"/>
    </source>
</evidence>
<dbReference type="GO" id="GO:0008270">
    <property type="term" value="F:zinc ion binding"/>
    <property type="evidence" value="ECO:0007669"/>
    <property type="project" value="UniProtKB-KW"/>
</dbReference>
<keyword evidence="4 5" id="KW-0238">DNA-binding</keyword>
<keyword evidence="3" id="KW-0862">Zinc</keyword>
<gene>
    <name evidence="7" type="ORF">QYM36_019331</name>
</gene>
<evidence type="ECO:0000256" key="3">
    <source>
        <dbReference type="ARBA" id="ARBA00022833"/>
    </source>
</evidence>
<dbReference type="EMBL" id="JAVRJZ010001005">
    <property type="protein sequence ID" value="KAK2702055.1"/>
    <property type="molecule type" value="Genomic_DNA"/>
</dbReference>
<dbReference type="PANTHER" id="PTHR46600">
    <property type="entry name" value="THAP DOMAIN-CONTAINING"/>
    <property type="match status" value="1"/>
</dbReference>
<dbReference type="GO" id="GO:0043565">
    <property type="term" value="F:sequence-specific DNA binding"/>
    <property type="evidence" value="ECO:0007669"/>
    <property type="project" value="InterPro"/>
</dbReference>
<comment type="caution">
    <text evidence="7">The sequence shown here is derived from an EMBL/GenBank/DDBJ whole genome shotgun (WGS) entry which is preliminary data.</text>
</comment>
<reference evidence="7" key="1">
    <citation type="submission" date="2023-07" db="EMBL/GenBank/DDBJ databases">
        <title>Chromosome-level genome assembly of Artemia franciscana.</title>
        <authorList>
            <person name="Jo E."/>
        </authorList>
    </citation>
    <scope>NUCLEOTIDE SEQUENCE</scope>
    <source>
        <tissue evidence="7">Whole body</tissue>
    </source>
</reference>
<keyword evidence="8" id="KW-1185">Reference proteome</keyword>
<name>A0AA88H1B9_ARTSF</name>
<dbReference type="SUPFAM" id="SSF57716">
    <property type="entry name" value="Glucocorticoid receptor-like (DNA-binding domain)"/>
    <property type="match status" value="1"/>
</dbReference>
<evidence type="ECO:0000256" key="2">
    <source>
        <dbReference type="ARBA" id="ARBA00022771"/>
    </source>
</evidence>